<organism evidence="2 3">
    <name type="scientific">Saccharata proteae CBS 121410</name>
    <dbReference type="NCBI Taxonomy" id="1314787"/>
    <lineage>
        <taxon>Eukaryota</taxon>
        <taxon>Fungi</taxon>
        <taxon>Dikarya</taxon>
        <taxon>Ascomycota</taxon>
        <taxon>Pezizomycotina</taxon>
        <taxon>Dothideomycetes</taxon>
        <taxon>Dothideomycetes incertae sedis</taxon>
        <taxon>Botryosphaeriales</taxon>
        <taxon>Saccharataceae</taxon>
        <taxon>Saccharata</taxon>
    </lineage>
</organism>
<dbReference type="InterPro" id="IPR013078">
    <property type="entry name" value="His_Pase_superF_clade-1"/>
</dbReference>
<keyword evidence="3" id="KW-1185">Reference proteome</keyword>
<dbReference type="Proteomes" id="UP000799776">
    <property type="component" value="Unassembled WGS sequence"/>
</dbReference>
<accession>A0A9P4I2L2</accession>
<dbReference type="PANTHER" id="PTHR48100">
    <property type="entry name" value="BROAD-SPECIFICITY PHOSPHATASE YOR283W-RELATED"/>
    <property type="match status" value="1"/>
</dbReference>
<dbReference type="CDD" id="cd07067">
    <property type="entry name" value="HP_PGM_like"/>
    <property type="match status" value="1"/>
</dbReference>
<dbReference type="OrthoDB" id="496981at2759"/>
<dbReference type="InterPro" id="IPR029033">
    <property type="entry name" value="His_PPase_superfam"/>
</dbReference>
<dbReference type="GO" id="GO:0005737">
    <property type="term" value="C:cytoplasm"/>
    <property type="evidence" value="ECO:0007669"/>
    <property type="project" value="TreeGrafter"/>
</dbReference>
<feature type="compositionally biased region" description="Basic and acidic residues" evidence="1">
    <location>
        <begin position="210"/>
        <end position="237"/>
    </location>
</feature>
<dbReference type="Gene3D" id="3.40.50.1240">
    <property type="entry name" value="Phosphoglycerate mutase-like"/>
    <property type="match status" value="1"/>
</dbReference>
<sequence length="237" mass="26808">MAPIIHCVRHAQGFHNLGPHNHGMLDPLLTEFGKQQCEDLKKKFPYHERVNMVVASPIKRTVYTALLAFEPEIKGKSLKVIALPEIQETSDLPCDTGSPVPELKREFEDRPVDIGSVKDGWDSKKGPWAPTAEALAERARVARNWLREQKADEIVVVTHGGFLHYFTEDWTGFDPTLANEALGTGWANTEYRSYTFKPDTGDQASVVETEESRERRRGTEKPLTADEQRNLERTAQL</sequence>
<comment type="caution">
    <text evidence="2">The sequence shown here is derived from an EMBL/GenBank/DDBJ whole genome shotgun (WGS) entry which is preliminary data.</text>
</comment>
<dbReference type="Pfam" id="PF00300">
    <property type="entry name" value="His_Phos_1"/>
    <property type="match status" value="1"/>
</dbReference>
<proteinExistence type="predicted"/>
<reference evidence="2" key="1">
    <citation type="journal article" date="2020" name="Stud. Mycol.">
        <title>101 Dothideomycetes genomes: a test case for predicting lifestyles and emergence of pathogens.</title>
        <authorList>
            <person name="Haridas S."/>
            <person name="Albert R."/>
            <person name="Binder M."/>
            <person name="Bloem J."/>
            <person name="Labutti K."/>
            <person name="Salamov A."/>
            <person name="Andreopoulos B."/>
            <person name="Baker S."/>
            <person name="Barry K."/>
            <person name="Bills G."/>
            <person name="Bluhm B."/>
            <person name="Cannon C."/>
            <person name="Castanera R."/>
            <person name="Culley D."/>
            <person name="Daum C."/>
            <person name="Ezra D."/>
            <person name="Gonzalez J."/>
            <person name="Henrissat B."/>
            <person name="Kuo A."/>
            <person name="Liang C."/>
            <person name="Lipzen A."/>
            <person name="Lutzoni F."/>
            <person name="Magnuson J."/>
            <person name="Mondo S."/>
            <person name="Nolan M."/>
            <person name="Ohm R."/>
            <person name="Pangilinan J."/>
            <person name="Park H.-J."/>
            <person name="Ramirez L."/>
            <person name="Alfaro M."/>
            <person name="Sun H."/>
            <person name="Tritt A."/>
            <person name="Yoshinaga Y."/>
            <person name="Zwiers L.-H."/>
            <person name="Turgeon B."/>
            <person name="Goodwin S."/>
            <person name="Spatafora J."/>
            <person name="Crous P."/>
            <person name="Grigoriev I."/>
        </authorList>
    </citation>
    <scope>NUCLEOTIDE SEQUENCE</scope>
    <source>
        <strain evidence="2">CBS 121410</strain>
    </source>
</reference>
<feature type="region of interest" description="Disordered" evidence="1">
    <location>
        <begin position="197"/>
        <end position="237"/>
    </location>
</feature>
<evidence type="ECO:0000256" key="1">
    <source>
        <dbReference type="SAM" id="MobiDB-lite"/>
    </source>
</evidence>
<evidence type="ECO:0000313" key="3">
    <source>
        <dbReference type="Proteomes" id="UP000799776"/>
    </source>
</evidence>
<dbReference type="PANTHER" id="PTHR48100:SF54">
    <property type="entry name" value="PHOSPHATASE SPAC5H10.03-RELATED"/>
    <property type="match status" value="1"/>
</dbReference>
<dbReference type="GO" id="GO:0016791">
    <property type="term" value="F:phosphatase activity"/>
    <property type="evidence" value="ECO:0007669"/>
    <property type="project" value="TreeGrafter"/>
</dbReference>
<dbReference type="AlphaFoldDB" id="A0A9P4I2L2"/>
<protein>
    <submittedName>
        <fullName evidence="2">Phosphoglycerate mutase-like protein</fullName>
    </submittedName>
</protein>
<dbReference type="InterPro" id="IPR050275">
    <property type="entry name" value="PGM_Phosphatase"/>
</dbReference>
<dbReference type="SUPFAM" id="SSF53254">
    <property type="entry name" value="Phosphoglycerate mutase-like"/>
    <property type="match status" value="1"/>
</dbReference>
<name>A0A9P4I2L2_9PEZI</name>
<dbReference type="SMART" id="SM00855">
    <property type="entry name" value="PGAM"/>
    <property type="match status" value="1"/>
</dbReference>
<evidence type="ECO:0000313" key="2">
    <source>
        <dbReference type="EMBL" id="KAF2092343.1"/>
    </source>
</evidence>
<gene>
    <name evidence="2" type="ORF">K490DRAFT_33097</name>
</gene>
<dbReference type="EMBL" id="ML978711">
    <property type="protein sequence ID" value="KAF2092343.1"/>
    <property type="molecule type" value="Genomic_DNA"/>
</dbReference>